<dbReference type="Pfam" id="PF00271">
    <property type="entry name" value="Helicase_C"/>
    <property type="match status" value="1"/>
</dbReference>
<dbReference type="SUPFAM" id="SSF53335">
    <property type="entry name" value="S-adenosyl-L-methionine-dependent methyltransferases"/>
    <property type="match status" value="1"/>
</dbReference>
<feature type="compositionally biased region" description="Polar residues" evidence="3">
    <location>
        <begin position="1172"/>
        <end position="1184"/>
    </location>
</feature>
<feature type="region of interest" description="Disordered" evidence="3">
    <location>
        <begin position="331"/>
        <end position="389"/>
    </location>
</feature>
<proteinExistence type="predicted"/>
<dbReference type="GO" id="GO:0005524">
    <property type="term" value="F:ATP binding"/>
    <property type="evidence" value="ECO:0007669"/>
    <property type="project" value="InterPro"/>
</dbReference>
<keyword evidence="2" id="KW-0175">Coiled coil</keyword>
<dbReference type="EMBL" id="BBSI01000022">
    <property type="protein sequence ID" value="GAM80287.1"/>
    <property type="molecule type" value="Genomic_DNA"/>
</dbReference>
<dbReference type="PANTHER" id="PTHR41313">
    <property type="entry name" value="ADENINE-SPECIFIC METHYLTRANSFERASE"/>
    <property type="match status" value="1"/>
</dbReference>
<comment type="caution">
    <text evidence="5">The sequence shown here is derived from an EMBL/GenBank/DDBJ whole genome shotgun (WGS) entry which is preliminary data.</text>
</comment>
<dbReference type="PROSITE" id="PS51194">
    <property type="entry name" value="HELICASE_CTER"/>
    <property type="match status" value="1"/>
</dbReference>
<reference evidence="5 6" key="1">
    <citation type="submission" date="2015-01" db="EMBL/GenBank/DDBJ databases">
        <title>Lactococcus lactis subsp.lactis JCM 5805 whole genome shotgun sequence.</title>
        <authorList>
            <person name="Fujii T."/>
            <person name="Tomita Y."/>
            <person name="Ikushima S."/>
            <person name="Fujiwara D."/>
        </authorList>
    </citation>
    <scope>NUCLEOTIDE SEQUENCE [LARGE SCALE GENOMIC DNA]</scope>
    <source>
        <strain evidence="5 6">JCM 5805</strain>
    </source>
</reference>
<dbReference type="Gene3D" id="3.40.50.300">
    <property type="entry name" value="P-loop containing nucleotide triphosphate hydrolases"/>
    <property type="match status" value="2"/>
</dbReference>
<accession>A0A0B8QTH7</accession>
<feature type="region of interest" description="Disordered" evidence="3">
    <location>
        <begin position="1166"/>
        <end position="1191"/>
    </location>
</feature>
<dbReference type="SUPFAM" id="SSF52540">
    <property type="entry name" value="P-loop containing nucleoside triphosphate hydrolases"/>
    <property type="match status" value="2"/>
</dbReference>
<dbReference type="Proteomes" id="UP000031847">
    <property type="component" value="Unassembled WGS sequence"/>
</dbReference>
<dbReference type="Gene3D" id="3.40.50.150">
    <property type="entry name" value="Vaccinia Virus protein VP39"/>
    <property type="match status" value="1"/>
</dbReference>
<feature type="compositionally biased region" description="Polar residues" evidence="3">
    <location>
        <begin position="340"/>
        <end position="353"/>
    </location>
</feature>
<feature type="coiled-coil region" evidence="2">
    <location>
        <begin position="2982"/>
        <end position="3040"/>
    </location>
</feature>
<dbReference type="SMART" id="SM00490">
    <property type="entry name" value="HELICc"/>
    <property type="match status" value="1"/>
</dbReference>
<dbReference type="GO" id="GO:0032259">
    <property type="term" value="P:methylation"/>
    <property type="evidence" value="ECO:0007669"/>
    <property type="project" value="UniProtKB-KW"/>
</dbReference>
<evidence type="ECO:0000259" key="4">
    <source>
        <dbReference type="PROSITE" id="PS51194"/>
    </source>
</evidence>
<feature type="compositionally biased region" description="Basic and acidic residues" evidence="3">
    <location>
        <begin position="356"/>
        <end position="376"/>
    </location>
</feature>
<dbReference type="InterPro" id="IPR027417">
    <property type="entry name" value="P-loop_NTPase"/>
</dbReference>
<evidence type="ECO:0000256" key="3">
    <source>
        <dbReference type="SAM" id="MobiDB-lite"/>
    </source>
</evidence>
<organism evidence="5 6">
    <name type="scientific">Lactococcus lactis subsp. lactis</name>
    <name type="common">Streptococcus lactis</name>
    <dbReference type="NCBI Taxonomy" id="1360"/>
    <lineage>
        <taxon>Bacteria</taxon>
        <taxon>Bacillati</taxon>
        <taxon>Bacillota</taxon>
        <taxon>Bacilli</taxon>
        <taxon>Lactobacillales</taxon>
        <taxon>Streptococcaceae</taxon>
        <taxon>Lactococcus</taxon>
    </lineage>
</organism>
<dbReference type="GO" id="GO:0003677">
    <property type="term" value="F:DNA binding"/>
    <property type="evidence" value="ECO:0007669"/>
    <property type="project" value="InterPro"/>
</dbReference>
<dbReference type="InterPro" id="IPR029063">
    <property type="entry name" value="SAM-dependent_MTases_sf"/>
</dbReference>
<dbReference type="InterPro" id="IPR006935">
    <property type="entry name" value="Helicase/UvrB_N"/>
</dbReference>
<evidence type="ECO:0000256" key="1">
    <source>
        <dbReference type="ARBA" id="ARBA00023236"/>
    </source>
</evidence>
<keyword evidence="1" id="KW-0227">DNA damage</keyword>
<gene>
    <name evidence="5" type="ORF">JCM5805K_1398</name>
</gene>
<sequence>MVCFFRSPKNSRRNYRMEKDTIKNYSPTQFIKHFMIAPPIEVLDFVAFNSHHFEEPSIRTIIESYPQRSFQMENQDSVNVSDKDLLNQMCEVAHLSSSTFQASPDDMIEEGQKAMNSFLSPNFSSLQQFTATEKEIATKVALYNLYAHYGLYEAHSALKIELEDDLMREFINIPNRERIFHVLNLANSFTRGFEQQLLKHQRALAAKAPKVTALDISRQFPEEQIERVEQESLKIYQESRLDLPNRAYFEVLYQVKQDLLHDAKLSASARVNTLEDFRFTFVGAVNEILVAHYSENQVLYGALLEKDAAKSWLADLFLQDIYREFSEIKERSNEKETFPEQESSQPNTALTDSTEADQKVLHESQSEETFQEKEKGSTSSLETQSEPLITQKQLVSSSEMYHREMIAAYKRLYDSYMHQQDLKAQGHNVSGAYDTYAIETTQGAVQFYYTYLGRTLRTNDDCRVIFGVSTEQGDFQTDSMSTPIRSRVFDVFEKGLTSLQLDEAPEKVEHSDETALQELHDAFIQDWTAYRQAVANFEAWKSEYSEAELTDYQDFDSFQIAKGKAQYYEEVLSDLIYRDYPEGGREVELFPASRELSRTQKEAIEALVAAVYPHFDSSTLHGNFHQWKKESQSSLDSVQALFEQLKTDDVAYLFYVSNVATLAPQEQYHEKSPIEKLFLDHVSELRSLTDEKLKAVWQSEKDKTPNAYYDLWQEVRKNIRPALEWAGYRELLISALQVNQMLEGTRFAKEDLSWQRQYAAARNFLFQFLPDKSKSADSENIEDEKPSEKALEVLHEETLRQEITQQHSHRKFRIYEFFEEASRATDRVKFIKNEYGLSGHSGFGDSPYFVNYDGKGVEFVQFNSQEHSDRFRLTWAQFNATLAKLIKEEAFLTSSEKLEYQEWFALRHTLDKTEPIKNSGEKEKTGLRPREVLAQVKTALLPEEEFVILKEGENLTLVKTSFDGLLNEVVIEADSEHYEVSDLADQITGIVHFKEQFEALLGQIQSVNPKELPEEKTAGEAEQAERFFATPLPDLWFQIDSSYATLEVRFFNNAHERLGQTFLKGTGALDSERQAAITHYSHSSEALFEALDLKNLRTFIQNSRGGSLSEFVLDRTGIHSWQDLYDQLITSQQVSIENNPGFLSTATQEQPKSEISLFDFIDEPKTKETEKSGQSVQGDSSPESRSPLPPQNALERLKTAYLGELADLKDLRTRQVGGTLFLIHKERTDFYEYYATSLLQQDNEVRQEAHVFEWINEDDKQPIREAVEAAYHEFGDLALIFGAWQEEFEQGYLAELMPMSKEMVLDENQLETETEPIQVPPLLDYHFPETGFVYPKSIREKIESNLAAIRLVKALESEHRMAMVEEQAVLAKYVGWGNGEIVNTLFDEENPRYEDYREELKELLSEEEYKAARASSLTAFYTSPEIIQAIYQGLSDLGFENGRILEPSMGTGNFFHGMPESMKSSSDLFGVEIDPLTASIAKQLQQTVNIQAKGFEATHFAENAMDLVVTNVPFSDRIHLTHPSYDRPYVIHDYFIKRALDLVHEGGLVAVITSTGTMDKRDSRFRTELSKKARLLKAIRLPDRAFAQIAGTETPSDILIFQKDSHLVDFEAIPEWIETTSKTDDKGNQIFYNRYFEAHPEQVLGDLTIKTFNGGRLAVKANFSDEKLPEKLQAAFRFEEGEQYVKSDTPAALYEIEEASVLDLPEEVTSEIEPYTLMVFNRKPYYHNGEAITLFQKSSSVTLNVHETRKNQLTRYARNKAQIYDETPNFQFKQLKVDVIEGEIYSDDGAFEVLGLSDAERATLVQEGTLNQGEAQYELGQTNAQWFLTQKVKESTTYTYHVNYSAKEVQAMSAMIELRKTLQALLAIQHEEDYDVAAYEELRQSLNTQYDSFVKKYGHVSSRANSLLMRQDDYYQLLASIEVDVEDEKTKRLMKVKGTVFFEPTIQSQPKKIEVKTAEDALLASLNHKGRLDFDYMAAVYSQSKADIIKELGYKLFYVGEGRYATREDYLSGDVKTKLAEAKTKQEFGVEDRDWSANIVALEAVIPTDITISELNYKFGTRFIPMALYAAFLENALGQKPDRVTIEYDKLTDSYAVHVANQGTDANEHQYGVGRYDGEQLAQSLLNQRPLEIKKLDPNNPPQAKPKYIVDEVATAELQAKGEQFEAAFKEWVLKNPDRQEEIVSIYNEKMNRVVPKKYDGSHLTVQGLAKQFTLRPHQKNAMMRIIQEQRAGLFHEVGSGKTLTMLAANLKLKELGVIQKPLFVIPKPLIDQFGREIYRYFPESKVLIAHSEDFSKDNRKRFISRIATGNYDFIVVADSQFGKIGMSIAYQERYIEDEIDKAERQMRLAKLSGQRHTVKKVEQYRKSCQERLEKLQKRDIDTFIDFEELGIDMLNVDEAQGYKNLAPETQLGQVKGISDARSQKAMDMDQKTQYLHAQYDNKRVLFSTGTPISNSVVELYTMMKYLAPDVLQQYDVWSFDSWVSTFGIIEDVFELNVAGNYKTKRRFTKFGNMPELRNMFLEVADIQTSEDLDLPVPKAKTVVHESHTTPEQVKYIEGLVARAEAIEARLVKPFEDNMLKILGENKKLTMDMRMLDSHRYTEEDSEKITQVVDSIYEIWAATKEERSTQMIFSDTGVPLKYRNNASYNLDRSVNSFSAYDEIKHLLVLRGVPEEEIRFIHEATDATKEQMMRDMRTGKIRILMASTSKGGTGLNVQDKLLAVHHLDVPWKPSDSTQRNGRIIRQGNENDEVQIHIYITKGSMDSFMWQTQENKKRVVDQLMRGKSNVREIDEMDNEFGPSVYKAIATDDPVKAEYMQLEMQVENLEQARNRYYESKVSESKRVEREQAKLPVLEERAVLVKQDVSELEQSKDAPFEMTLFYEGKEKRFGSDDKKAAAELFHQLITQHVTETPQQAKLAVFRGFEIYHISHGLTPEGQLFESENETFLFRGQTDYHVQLSITSMLGTLVKINNKLDKLFWDLDKTTQEIERIKAAIERLEAERSLPFPREEEFNKKTARLKELKAQLDHTENETVEAEHFLALNGIEQTVTGEIQGIDLEELDYFESGFLENFDLTALSDEELSALTFNLVRQYQDSLKSLDEALSPAERDELVLDFHEEEEAYAQLCETWTARGIAFPAHLQSLKQDKLSLIQTQLYAHLQDHTDLARELTQELPPEKQLSLG</sequence>
<name>A0A0B8QTH7_LACLL</name>
<feature type="domain" description="Helicase C-terminal" evidence="4">
    <location>
        <begin position="2615"/>
        <end position="2799"/>
    </location>
</feature>
<protein>
    <submittedName>
        <fullName evidence="5">DNA methylase</fullName>
    </submittedName>
</protein>
<keyword evidence="5" id="KW-0808">Transferase</keyword>
<dbReference type="PANTHER" id="PTHR41313:SF1">
    <property type="entry name" value="DNA METHYLASE ADENINE-SPECIFIC DOMAIN-CONTAINING PROTEIN"/>
    <property type="match status" value="1"/>
</dbReference>
<dbReference type="InterPro" id="IPR014001">
    <property type="entry name" value="Helicase_ATP-bd"/>
</dbReference>
<keyword evidence="5" id="KW-0489">Methyltransferase</keyword>
<dbReference type="GO" id="GO:0008168">
    <property type="term" value="F:methyltransferase activity"/>
    <property type="evidence" value="ECO:0007669"/>
    <property type="project" value="UniProtKB-KW"/>
</dbReference>
<dbReference type="SMART" id="SM00487">
    <property type="entry name" value="DEXDc"/>
    <property type="match status" value="1"/>
</dbReference>
<dbReference type="GO" id="GO:0016787">
    <property type="term" value="F:hydrolase activity"/>
    <property type="evidence" value="ECO:0007669"/>
    <property type="project" value="InterPro"/>
</dbReference>
<evidence type="ECO:0000256" key="2">
    <source>
        <dbReference type="SAM" id="Coils"/>
    </source>
</evidence>
<keyword evidence="1" id="KW-0742">SOS response</keyword>
<dbReference type="Pfam" id="PF04851">
    <property type="entry name" value="ResIII"/>
    <property type="match status" value="1"/>
</dbReference>
<dbReference type="InterPro" id="IPR052933">
    <property type="entry name" value="DNA_Protect_Modify"/>
</dbReference>
<dbReference type="GO" id="GO:0009432">
    <property type="term" value="P:SOS response"/>
    <property type="evidence" value="ECO:0007669"/>
    <property type="project" value="UniProtKB-KW"/>
</dbReference>
<dbReference type="InterPro" id="IPR001650">
    <property type="entry name" value="Helicase_C-like"/>
</dbReference>
<feature type="compositionally biased region" description="Polar residues" evidence="3">
    <location>
        <begin position="377"/>
        <end position="389"/>
    </location>
</feature>
<evidence type="ECO:0000313" key="5">
    <source>
        <dbReference type="EMBL" id="GAM80287.1"/>
    </source>
</evidence>
<evidence type="ECO:0000313" key="6">
    <source>
        <dbReference type="Proteomes" id="UP000031847"/>
    </source>
</evidence>